<protein>
    <submittedName>
        <fullName evidence="2">Uncharacterized protein</fullName>
    </submittedName>
</protein>
<keyword evidence="1" id="KW-0472">Membrane</keyword>
<evidence type="ECO:0000313" key="2">
    <source>
        <dbReference type="EMBL" id="VYT75164.1"/>
    </source>
</evidence>
<keyword evidence="1" id="KW-0812">Transmembrane</keyword>
<dbReference type="AlphaFoldDB" id="A0A6N2Z794"/>
<organism evidence="2">
    <name type="scientific">Clostridium paraputrificum</name>
    <dbReference type="NCBI Taxonomy" id="29363"/>
    <lineage>
        <taxon>Bacteria</taxon>
        <taxon>Bacillati</taxon>
        <taxon>Bacillota</taxon>
        <taxon>Clostridia</taxon>
        <taxon>Eubacteriales</taxon>
        <taxon>Clostridiaceae</taxon>
        <taxon>Clostridium</taxon>
    </lineage>
</organism>
<gene>
    <name evidence="2" type="ORF">CPLFYP93_00509</name>
    <name evidence="3" type="ORF">CPLFYP93_02672</name>
</gene>
<feature type="transmembrane region" description="Helical" evidence="1">
    <location>
        <begin position="12"/>
        <end position="30"/>
    </location>
</feature>
<evidence type="ECO:0000313" key="3">
    <source>
        <dbReference type="EMBL" id="VYU54489.1"/>
    </source>
</evidence>
<keyword evidence="1" id="KW-1133">Transmembrane helix</keyword>
<dbReference type="EMBL" id="CACRTV010000063">
    <property type="protein sequence ID" value="VYU54489.1"/>
    <property type="molecule type" value="Genomic_DNA"/>
</dbReference>
<proteinExistence type="predicted"/>
<sequence>MDSIYKNLVKSILYGVVIIVVSLYLLSIVFNGEDAGIFIIGITITSTIIFCTYTIIDTIKEYCRK</sequence>
<feature type="transmembrane region" description="Helical" evidence="1">
    <location>
        <begin position="36"/>
        <end position="56"/>
    </location>
</feature>
<evidence type="ECO:0000256" key="1">
    <source>
        <dbReference type="SAM" id="Phobius"/>
    </source>
</evidence>
<reference evidence="2" key="1">
    <citation type="submission" date="2019-11" db="EMBL/GenBank/DDBJ databases">
        <authorList>
            <person name="Feng L."/>
        </authorList>
    </citation>
    <scope>NUCLEOTIDE SEQUENCE</scope>
    <source>
        <strain evidence="2">CParaputrificumLFYP93</strain>
    </source>
</reference>
<dbReference type="EMBL" id="CACRTV010000016">
    <property type="protein sequence ID" value="VYT75164.1"/>
    <property type="molecule type" value="Genomic_DNA"/>
</dbReference>
<name>A0A6N2Z794_9CLOT</name>
<accession>A0A6N2Z794</accession>
<dbReference type="RefSeq" id="WP_156558953.1">
    <property type="nucleotide sequence ID" value="NZ_CACRTV010000016.1"/>
</dbReference>